<protein>
    <submittedName>
        <fullName evidence="2">Secreted protein</fullName>
    </submittedName>
</protein>
<dbReference type="eggNOG" id="ENOG502SUNT">
    <property type="taxonomic scope" value="Eukaryota"/>
</dbReference>
<feature type="chain" id="PRO_5003834645" evidence="1">
    <location>
        <begin position="20"/>
        <end position="266"/>
    </location>
</feature>
<name>K0KYA9_WICCF</name>
<dbReference type="HOGENOM" id="CLU_1046643_0_0_1"/>
<gene>
    <name evidence="2" type="ORF">BN7_6028</name>
</gene>
<comment type="caution">
    <text evidence="2">The sequence shown here is derived from an EMBL/GenBank/DDBJ whole genome shotgun (WGS) entry which is preliminary data.</text>
</comment>
<sequence>MGCLVALLLVLKLALGAMAWDVVLANQTDLYQYFNLVRCLAANEPTSNTTIGLDHDNILGFDITAQNPDHASFVFGYCWNNYANKTMTIHSINNPDEDIIQPVHIKETLDGHEMFKNCSRPRFNGARKFKRSKYSNYYVMHMSDTPDDCSSTEQFDTYTDICQDDQKNPFYAFLPDNSDNDTGLVIYVWPHHDCDKGNSRMVSLAAGATGECVSRKVYSWFGSLSKDECYQSTNVSCTQVEVDEWTGTIAIGAVNYGGGKLYDSYS</sequence>
<dbReference type="AlphaFoldDB" id="K0KYA9"/>
<evidence type="ECO:0000256" key="1">
    <source>
        <dbReference type="SAM" id="SignalP"/>
    </source>
</evidence>
<evidence type="ECO:0000313" key="3">
    <source>
        <dbReference type="Proteomes" id="UP000009328"/>
    </source>
</evidence>
<dbReference type="Proteomes" id="UP000009328">
    <property type="component" value="Unassembled WGS sequence"/>
</dbReference>
<keyword evidence="3" id="KW-1185">Reference proteome</keyword>
<keyword evidence="1" id="KW-0732">Signal</keyword>
<organism evidence="2 3">
    <name type="scientific">Wickerhamomyces ciferrii (strain ATCC 14091 / BCRC 22168 / CBS 111 / JCM 3599 / NBRC 0793 / NRRL Y-1031 F-60-10)</name>
    <name type="common">Yeast</name>
    <name type="synonym">Pichia ciferrii</name>
    <dbReference type="NCBI Taxonomy" id="1206466"/>
    <lineage>
        <taxon>Eukaryota</taxon>
        <taxon>Fungi</taxon>
        <taxon>Dikarya</taxon>
        <taxon>Ascomycota</taxon>
        <taxon>Saccharomycotina</taxon>
        <taxon>Saccharomycetes</taxon>
        <taxon>Phaffomycetales</taxon>
        <taxon>Wickerhamomycetaceae</taxon>
        <taxon>Wickerhamomyces</taxon>
    </lineage>
</organism>
<reference evidence="2 3" key="1">
    <citation type="journal article" date="2012" name="Eukaryot. Cell">
        <title>Draft genome sequence of Wickerhamomyces ciferrii NRRL Y-1031 F-60-10.</title>
        <authorList>
            <person name="Schneider J."/>
            <person name="Andrea H."/>
            <person name="Blom J."/>
            <person name="Jaenicke S."/>
            <person name="Ruckert C."/>
            <person name="Schorsch C."/>
            <person name="Szczepanowski R."/>
            <person name="Farwick M."/>
            <person name="Goesmann A."/>
            <person name="Puhler A."/>
            <person name="Schaffer S."/>
            <person name="Tauch A."/>
            <person name="Kohler T."/>
            <person name="Brinkrolf K."/>
        </authorList>
    </citation>
    <scope>NUCLEOTIDE SEQUENCE [LARGE SCALE GENOMIC DNA]</scope>
    <source>
        <strain evidence="3">ATCC 14091 / BCRC 22168 / CBS 111 / JCM 3599 / NBRC 0793 / NRRL Y-1031 F-60-10</strain>
    </source>
</reference>
<accession>K0KYA9</accession>
<feature type="signal peptide" evidence="1">
    <location>
        <begin position="1"/>
        <end position="19"/>
    </location>
</feature>
<dbReference type="EMBL" id="CAIF01000245">
    <property type="protein sequence ID" value="CCH46434.1"/>
    <property type="molecule type" value="Genomic_DNA"/>
</dbReference>
<proteinExistence type="predicted"/>
<dbReference type="InParanoid" id="K0KYA9"/>
<evidence type="ECO:0000313" key="2">
    <source>
        <dbReference type="EMBL" id="CCH46434.1"/>
    </source>
</evidence>